<dbReference type="InterPro" id="IPR000432">
    <property type="entry name" value="DNA_mismatch_repair_MutS_C"/>
</dbReference>
<dbReference type="EMBL" id="KZ819638">
    <property type="protein sequence ID" value="PWN88139.1"/>
    <property type="molecule type" value="Genomic_DNA"/>
</dbReference>
<dbReference type="Pfam" id="PF13880">
    <property type="entry name" value="Acetyltransf_13"/>
    <property type="match status" value="1"/>
</dbReference>
<evidence type="ECO:0000259" key="16">
    <source>
        <dbReference type="PROSITE" id="PS00486"/>
    </source>
</evidence>
<feature type="compositionally biased region" description="Polar residues" evidence="15">
    <location>
        <begin position="1354"/>
        <end position="1372"/>
    </location>
</feature>
<keyword evidence="13" id="KW-0012">Acyltransferase</keyword>
<evidence type="ECO:0000256" key="11">
    <source>
        <dbReference type="ARBA" id="ARBA00023242"/>
    </source>
</evidence>
<dbReference type="InParanoid" id="A0A316YG01"/>
<keyword evidence="8" id="KW-0862">Zinc</keyword>
<dbReference type="InterPro" id="IPR036678">
    <property type="entry name" value="MutS_con_dom_sf"/>
</dbReference>
<dbReference type="GO" id="GO:0032301">
    <property type="term" value="C:MutSalpha complex"/>
    <property type="evidence" value="ECO:0007669"/>
    <property type="project" value="TreeGrafter"/>
</dbReference>
<dbReference type="Proteomes" id="UP000245768">
    <property type="component" value="Unassembled WGS sequence"/>
</dbReference>
<evidence type="ECO:0000256" key="1">
    <source>
        <dbReference type="ARBA" id="ARBA00004123"/>
    </source>
</evidence>
<feature type="region of interest" description="Disordered" evidence="15">
    <location>
        <begin position="1"/>
        <end position="295"/>
    </location>
</feature>
<dbReference type="GO" id="GO:0140664">
    <property type="term" value="F:ATP-dependent DNA damage sensor activity"/>
    <property type="evidence" value="ECO:0007669"/>
    <property type="project" value="InterPro"/>
</dbReference>
<keyword evidence="12" id="KW-0131">Cell cycle</keyword>
<dbReference type="FunCoup" id="A0A316YG01">
    <property type="interactions" value="665"/>
</dbReference>
<dbReference type="Gene3D" id="1.10.1420.10">
    <property type="match status" value="2"/>
</dbReference>
<evidence type="ECO:0000256" key="10">
    <source>
        <dbReference type="ARBA" id="ARBA00023125"/>
    </source>
</evidence>
<dbReference type="InterPro" id="IPR027417">
    <property type="entry name" value="P-loop_NTPase"/>
</dbReference>
<organism evidence="17 18">
    <name type="scientific">Acaromyces ingoldii</name>
    <dbReference type="NCBI Taxonomy" id="215250"/>
    <lineage>
        <taxon>Eukaryota</taxon>
        <taxon>Fungi</taxon>
        <taxon>Dikarya</taxon>
        <taxon>Basidiomycota</taxon>
        <taxon>Ustilaginomycotina</taxon>
        <taxon>Exobasidiomycetes</taxon>
        <taxon>Exobasidiales</taxon>
        <taxon>Cryptobasidiaceae</taxon>
        <taxon>Acaromyces</taxon>
    </lineage>
</organism>
<evidence type="ECO:0000256" key="14">
    <source>
        <dbReference type="SAM" id="Coils"/>
    </source>
</evidence>
<evidence type="ECO:0000256" key="6">
    <source>
        <dbReference type="ARBA" id="ARBA00022763"/>
    </source>
</evidence>
<dbReference type="NCBIfam" id="NF003810">
    <property type="entry name" value="PRK05399.1"/>
    <property type="match status" value="1"/>
</dbReference>
<keyword evidence="14" id="KW-0175">Coiled coil</keyword>
<keyword evidence="18" id="KW-1185">Reference proteome</keyword>
<dbReference type="PANTHER" id="PTHR11361:SF148">
    <property type="entry name" value="DNA MISMATCH REPAIR PROTEIN MSH6"/>
    <property type="match status" value="1"/>
</dbReference>
<dbReference type="InterPro" id="IPR016151">
    <property type="entry name" value="DNA_mismatch_repair_MutS_N"/>
</dbReference>
<dbReference type="Pfam" id="PF05188">
    <property type="entry name" value="MutS_II"/>
    <property type="match status" value="1"/>
</dbReference>
<dbReference type="Pfam" id="PF05192">
    <property type="entry name" value="MutS_III"/>
    <property type="match status" value="1"/>
</dbReference>
<feature type="compositionally biased region" description="Acidic residues" evidence="15">
    <location>
        <begin position="168"/>
        <end position="181"/>
    </location>
</feature>
<feature type="compositionally biased region" description="Low complexity" evidence="15">
    <location>
        <begin position="46"/>
        <end position="59"/>
    </location>
</feature>
<feature type="compositionally biased region" description="Polar residues" evidence="15">
    <location>
        <begin position="71"/>
        <end position="84"/>
    </location>
</feature>
<dbReference type="Gene3D" id="3.40.50.300">
    <property type="entry name" value="P-loop containing nucleotide triphosphate hydrolases"/>
    <property type="match status" value="1"/>
</dbReference>
<evidence type="ECO:0000256" key="8">
    <source>
        <dbReference type="ARBA" id="ARBA00022833"/>
    </source>
</evidence>
<feature type="domain" description="DNA mismatch repair proteins mutS family" evidence="16">
    <location>
        <begin position="1098"/>
        <end position="1114"/>
    </location>
</feature>
<dbReference type="GO" id="GO:0030983">
    <property type="term" value="F:mismatched DNA binding"/>
    <property type="evidence" value="ECO:0007669"/>
    <property type="project" value="InterPro"/>
</dbReference>
<dbReference type="SUPFAM" id="SSF53150">
    <property type="entry name" value="DNA repair protein MutS, domain II"/>
    <property type="match status" value="1"/>
</dbReference>
<dbReference type="STRING" id="215250.A0A316YG01"/>
<dbReference type="GO" id="GO:0005524">
    <property type="term" value="F:ATP binding"/>
    <property type="evidence" value="ECO:0007669"/>
    <property type="project" value="UniProtKB-KW"/>
</dbReference>
<dbReference type="GO" id="GO:0006298">
    <property type="term" value="P:mismatch repair"/>
    <property type="evidence" value="ECO:0007669"/>
    <property type="project" value="InterPro"/>
</dbReference>
<keyword evidence="5" id="KW-0547">Nucleotide-binding</keyword>
<dbReference type="SUPFAM" id="SSF55729">
    <property type="entry name" value="Acyl-CoA N-acyltransferases (Nat)"/>
    <property type="match status" value="1"/>
</dbReference>
<evidence type="ECO:0000256" key="5">
    <source>
        <dbReference type="ARBA" id="ARBA00022741"/>
    </source>
</evidence>
<dbReference type="InterPro" id="IPR007696">
    <property type="entry name" value="DNA_mismatch_repair_MutS_core"/>
</dbReference>
<evidence type="ECO:0000256" key="9">
    <source>
        <dbReference type="ARBA" id="ARBA00022840"/>
    </source>
</evidence>
<gene>
    <name evidence="17" type="ORF">FA10DRAFT_268360</name>
</gene>
<dbReference type="Pfam" id="PF01624">
    <property type="entry name" value="MutS_I"/>
    <property type="match status" value="1"/>
</dbReference>
<evidence type="ECO:0000256" key="12">
    <source>
        <dbReference type="ARBA" id="ARBA00023306"/>
    </source>
</evidence>
<dbReference type="Pfam" id="PF13878">
    <property type="entry name" value="zf-C2H2_3"/>
    <property type="match status" value="1"/>
</dbReference>
<keyword evidence="3" id="KW-0808">Transferase</keyword>
<feature type="compositionally biased region" description="Basic and acidic residues" evidence="15">
    <location>
        <begin position="182"/>
        <end position="192"/>
    </location>
</feature>
<evidence type="ECO:0000256" key="13">
    <source>
        <dbReference type="ARBA" id="ARBA00023315"/>
    </source>
</evidence>
<dbReference type="InterPro" id="IPR045076">
    <property type="entry name" value="MutS"/>
</dbReference>
<feature type="compositionally biased region" description="Basic residues" evidence="15">
    <location>
        <begin position="1"/>
        <end position="10"/>
    </location>
</feature>
<dbReference type="GeneID" id="37044210"/>
<dbReference type="PANTHER" id="PTHR11361">
    <property type="entry name" value="DNA MISMATCH REPAIR PROTEIN MUTS FAMILY MEMBER"/>
    <property type="match status" value="1"/>
</dbReference>
<keyword evidence="9" id="KW-0067">ATP-binding</keyword>
<protein>
    <recommendedName>
        <fullName evidence="16">DNA mismatch repair proteins mutS family domain-containing protein</fullName>
    </recommendedName>
</protein>
<dbReference type="GO" id="GO:0008270">
    <property type="term" value="F:zinc ion binding"/>
    <property type="evidence" value="ECO:0007669"/>
    <property type="project" value="UniProtKB-KW"/>
</dbReference>
<name>A0A316YG01_9BASI</name>
<evidence type="ECO:0000313" key="18">
    <source>
        <dbReference type="Proteomes" id="UP000245768"/>
    </source>
</evidence>
<dbReference type="InterPro" id="IPR036187">
    <property type="entry name" value="DNA_mismatch_repair_MutS_sf"/>
</dbReference>
<dbReference type="SUPFAM" id="SSF52540">
    <property type="entry name" value="P-loop containing nucleoside triphosphate hydrolases"/>
    <property type="match status" value="1"/>
</dbReference>
<dbReference type="InterPro" id="IPR007860">
    <property type="entry name" value="DNA_mmatch_repair_MutS_con_dom"/>
</dbReference>
<keyword evidence="6" id="KW-0227">DNA damage</keyword>
<dbReference type="GO" id="GO:0016746">
    <property type="term" value="F:acyltransferase activity"/>
    <property type="evidence" value="ECO:0007669"/>
    <property type="project" value="UniProtKB-KW"/>
</dbReference>
<dbReference type="InterPro" id="IPR028005">
    <property type="entry name" value="AcTrfase_ESCO_Znf_dom"/>
</dbReference>
<dbReference type="Gene3D" id="3.30.420.110">
    <property type="entry name" value="MutS, connector domain"/>
    <property type="match status" value="1"/>
</dbReference>
<keyword evidence="7" id="KW-0863">Zinc-finger</keyword>
<accession>A0A316YG01</accession>
<dbReference type="InterPro" id="IPR007861">
    <property type="entry name" value="DNA_mismatch_repair_MutS_clamp"/>
</dbReference>
<dbReference type="InterPro" id="IPR028009">
    <property type="entry name" value="ESCO_Acetyltransf_dom"/>
</dbReference>
<dbReference type="Gene3D" id="3.40.1170.10">
    <property type="entry name" value="DNA repair protein MutS, domain I"/>
    <property type="match status" value="1"/>
</dbReference>
<feature type="compositionally biased region" description="Low complexity" evidence="15">
    <location>
        <begin position="21"/>
        <end position="30"/>
    </location>
</feature>
<reference evidence="17 18" key="1">
    <citation type="journal article" date="2018" name="Mol. Biol. Evol.">
        <title>Broad Genomic Sampling Reveals a Smut Pathogenic Ancestry of the Fungal Clade Ustilaginomycotina.</title>
        <authorList>
            <person name="Kijpornyongpan T."/>
            <person name="Mondo S.J."/>
            <person name="Barry K."/>
            <person name="Sandor L."/>
            <person name="Lee J."/>
            <person name="Lipzen A."/>
            <person name="Pangilinan J."/>
            <person name="LaButti K."/>
            <person name="Hainaut M."/>
            <person name="Henrissat B."/>
            <person name="Grigoriev I.V."/>
            <person name="Spatafora J.W."/>
            <person name="Aime M.C."/>
        </authorList>
    </citation>
    <scope>NUCLEOTIDE SEQUENCE [LARGE SCALE GENOMIC DNA]</scope>
    <source>
        <strain evidence="17 18">MCA 4198</strain>
    </source>
</reference>
<evidence type="ECO:0000256" key="4">
    <source>
        <dbReference type="ARBA" id="ARBA00022723"/>
    </source>
</evidence>
<dbReference type="InterPro" id="IPR016181">
    <property type="entry name" value="Acyl_CoA_acyltransferase"/>
</dbReference>
<dbReference type="Gene3D" id="3.40.630.30">
    <property type="match status" value="1"/>
</dbReference>
<feature type="compositionally biased region" description="Polar residues" evidence="15">
    <location>
        <begin position="279"/>
        <end position="291"/>
    </location>
</feature>
<dbReference type="PROSITE" id="PS00486">
    <property type="entry name" value="DNA_MISMATCH_REPAIR_2"/>
    <property type="match status" value="1"/>
</dbReference>
<dbReference type="SMART" id="SM00533">
    <property type="entry name" value="MUTSd"/>
    <property type="match status" value="1"/>
</dbReference>
<comment type="similarity">
    <text evidence="2">Belongs to the DNA mismatch repair MutS family.</text>
</comment>
<dbReference type="RefSeq" id="XP_025375337.1">
    <property type="nucleotide sequence ID" value="XM_025522294.1"/>
</dbReference>
<keyword evidence="10" id="KW-0238">DNA-binding</keyword>
<evidence type="ECO:0000256" key="2">
    <source>
        <dbReference type="ARBA" id="ARBA00006271"/>
    </source>
</evidence>
<evidence type="ECO:0000256" key="15">
    <source>
        <dbReference type="SAM" id="MobiDB-lite"/>
    </source>
</evidence>
<dbReference type="SUPFAM" id="SSF48334">
    <property type="entry name" value="DNA repair protein MutS, domain III"/>
    <property type="match status" value="1"/>
</dbReference>
<dbReference type="CDD" id="cd04301">
    <property type="entry name" value="NAT_SF"/>
    <property type="match status" value="1"/>
</dbReference>
<evidence type="ECO:0000256" key="7">
    <source>
        <dbReference type="ARBA" id="ARBA00022771"/>
    </source>
</evidence>
<feature type="compositionally biased region" description="Acidic residues" evidence="15">
    <location>
        <begin position="208"/>
        <end position="232"/>
    </location>
</feature>
<feature type="region of interest" description="Disordered" evidence="15">
    <location>
        <begin position="1329"/>
        <end position="1374"/>
    </location>
</feature>
<dbReference type="InterPro" id="IPR007695">
    <property type="entry name" value="DNA_mismatch_repair_MutS-lik_N"/>
</dbReference>
<dbReference type="FunFam" id="3.40.1170.10:FF:000002">
    <property type="entry name" value="DNA mismatch repair protein"/>
    <property type="match status" value="1"/>
</dbReference>
<dbReference type="Pfam" id="PF05190">
    <property type="entry name" value="MutS_IV"/>
    <property type="match status" value="1"/>
</dbReference>
<dbReference type="OrthoDB" id="121051at2759"/>
<proteinExistence type="inferred from homology"/>
<keyword evidence="11" id="KW-0539">Nucleus</keyword>
<dbReference type="SMART" id="SM00534">
    <property type="entry name" value="MUTSac"/>
    <property type="match status" value="1"/>
</dbReference>
<evidence type="ECO:0000313" key="17">
    <source>
        <dbReference type="EMBL" id="PWN88139.1"/>
    </source>
</evidence>
<dbReference type="Pfam" id="PF00488">
    <property type="entry name" value="MutS_V"/>
    <property type="match status" value="1"/>
</dbReference>
<dbReference type="SUPFAM" id="SSF55271">
    <property type="entry name" value="DNA repair protein MutS, domain I"/>
    <property type="match status" value="1"/>
</dbReference>
<keyword evidence="4" id="KW-0479">Metal-binding</keyword>
<sequence>MAPTPAKRKGQQTLSNMWKKAPAPAASARPAPQPTTQKQPEESGTKKISTSSNSSSDSFTPPPSAGKLLSRGSSPSKDFQQDSPTPVGRSGAPLKKSSASNGAYKSMDRPASVSGLSASPSPAKELTPPQSSPMDIDVDENKRDSGASAREGQPRRRAAVKRSVNYIESDDDGMGDEDDDSDRFSPEPETPRPSKRTKSGSKSRAALDSDDEFDDFIVPDDELMEAMDEEEESPVRRPKTKAKASKEAGPSKMDLYSASAPRNGNPQQRKPVRPALDRATSSKQSSSNNAKEQPYDFLLPENVCDADGNRPTDPNYDRRTLYIPNRAWKDFTPFERQFWEIKKDHYDQVIFFQKGKFYELYEDDALIGHQQFGLKITDRVKMKMAGVPEASFDMFANKFLALGYKVGRVDQLETATGKEMRTKGKGGKAADIVVRELVQVMTAGTITDANNLSDDMATYCVAIKESIADEEGNGGAGLTGGDDGESMNAKPTFGVCIVDAATAHFAMSHFHDDVSRAGLETLIRSLRIKELLHEKAGLSKRTLRMLRNSLPSSCQITLLKPGTEFLDEQATLRKLNVLFHPDLARLSPAPSLDEVDEADPEVLPGAIPSMLDKPEAISALGGLLFYLGQLNLDRDLSASRNFALLTNPLQLKDSMVMDAQTLGHLNVFQNEQGDSQGTLLELLNRAVTPFGKRLFKTWLRSPLNDVATIKARQDAVDDFLRDSSFRESFDELAKRLPDIERITSRINANKCRPKDFTKVLDALSMLDGKIQMLADLASHFQSPVVTDVLSTIPLVSERARSLQSMFDQAADGSFLPRRGKDDDYEEANDYLEKTEDELNDALNEAARQVSLKPNQVKFKHIGTNEIYQVEVPAKTKVPNDWNLMSQAQGVRRFYPPAVRQLVKQLKQARETRLATIKVFNQKLFGQFQKMADVFLSATAGVADVDCLLSLAKASQAMGEPTCRPELIDDGREAAVVDFQELRHPCMAVATSAEFIANDVSLGCEKDENLSTIKASAPRVTVLTGGNMAGKSTMARTTATGVILAQMGCRVPATKARLSPIDRIATRMGANDQIFQNNSTFMVEMLEAAKIIKECTPRSLVIMDELGRGTSTFDGQAIAYAVLHHLVMRMRCLGFFLTHYTNLAHDFEGHVGVVNKHMQVIVDDERKEVIFTYRLVPGIAESSYGTQVAALAGVPMIVCDRAQTISEEFAEATKKSQAERCKAQTKLPMTLLSDFAFLWRIGSGDVNVDEDGKVEAQLDIVQEQVDRMLGAEKDERMRDMVEEEEQHALDEARATTAVLPAPRATVSYGGRGARRAQEQRQQQQRIAIALAESNDPGTEATPSTRIGHDIERGTEPSSSSSTVAKPKNLGTSGRKSEQMILDLGQRIRTACKGCGMSFDRSDAEDTALHRKMHDEVVLGVEWSAKLERSGQVEDVGKPVKILAKLREDMKRLEGKPSSDNGQVRILICRQEARGASTALQKKLVEIERRVDESLGAITKESGSKRTMVLAVWQSRRVVGAAVVGQTKLGMARRLVSSSQEAVASITSFNNSSPSSGGGAMFVSDPLPEDKTPPLAIHRIFVLPLFRRTGLGTALLDAALETAIYGLSAAEVEASCGGRANTTSFSQPTELGQKLALSWINHGLHGDKQAPVLVFDDDDDECDA</sequence>
<comment type="subcellular location">
    <subcellularLocation>
        <location evidence="1">Nucleus</location>
    </subcellularLocation>
</comment>
<evidence type="ECO:0000256" key="3">
    <source>
        <dbReference type="ARBA" id="ARBA00022679"/>
    </source>
</evidence>
<feature type="coiled-coil region" evidence="14">
    <location>
        <begin position="824"/>
        <end position="851"/>
    </location>
</feature>